<evidence type="ECO:0000313" key="1">
    <source>
        <dbReference type="Proteomes" id="UP000887566"/>
    </source>
</evidence>
<sequence length="98" mass="11004">MLVVVDASNRVVRVNSTPRWLLAVACEPLAVEHADVDVRLKRVCLRFEPLRLAASTEIARPLSLTLAIARRLSGRQAESTIDSAWWRRRSGDATCQQH</sequence>
<organism evidence="1 2">
    <name type="scientific">Plectus sambesii</name>
    <dbReference type="NCBI Taxonomy" id="2011161"/>
    <lineage>
        <taxon>Eukaryota</taxon>
        <taxon>Metazoa</taxon>
        <taxon>Ecdysozoa</taxon>
        <taxon>Nematoda</taxon>
        <taxon>Chromadorea</taxon>
        <taxon>Plectida</taxon>
        <taxon>Plectina</taxon>
        <taxon>Plectoidea</taxon>
        <taxon>Plectidae</taxon>
        <taxon>Plectus</taxon>
    </lineage>
</organism>
<reference evidence="2" key="1">
    <citation type="submission" date="2022-11" db="UniProtKB">
        <authorList>
            <consortium name="WormBaseParasite"/>
        </authorList>
    </citation>
    <scope>IDENTIFICATION</scope>
</reference>
<dbReference type="AlphaFoldDB" id="A0A914W4L3"/>
<protein>
    <submittedName>
        <fullName evidence="2">Uncharacterized protein</fullName>
    </submittedName>
</protein>
<keyword evidence="1" id="KW-1185">Reference proteome</keyword>
<dbReference type="WBParaSite" id="PSAMB.scaffold3225size19200.g20753.t1">
    <property type="protein sequence ID" value="PSAMB.scaffold3225size19200.g20753.t1"/>
    <property type="gene ID" value="PSAMB.scaffold3225size19200.g20753"/>
</dbReference>
<name>A0A914W4L3_9BILA</name>
<accession>A0A914W4L3</accession>
<proteinExistence type="predicted"/>
<dbReference type="Proteomes" id="UP000887566">
    <property type="component" value="Unplaced"/>
</dbReference>
<evidence type="ECO:0000313" key="2">
    <source>
        <dbReference type="WBParaSite" id="PSAMB.scaffold3225size19200.g20753.t1"/>
    </source>
</evidence>